<reference evidence="3 4" key="1">
    <citation type="submission" date="2016-10" db="EMBL/GenBank/DDBJ databases">
        <authorList>
            <person name="de Groot N.N."/>
        </authorList>
    </citation>
    <scope>NUCLEOTIDE SEQUENCE [LARGE SCALE GENOMIC DNA]</scope>
    <source>
        <strain evidence="3 4">CPCC 202808</strain>
    </source>
</reference>
<dbReference type="RefSeq" id="WP_092880428.1">
    <property type="nucleotide sequence ID" value="NZ_FOOI01000001.1"/>
</dbReference>
<dbReference type="Proteomes" id="UP000199052">
    <property type="component" value="Unassembled WGS sequence"/>
</dbReference>
<dbReference type="STRING" id="504797.SAMN05421678_101400"/>
<proteinExistence type="predicted"/>
<evidence type="ECO:0000313" key="5">
    <source>
        <dbReference type="Proteomes" id="UP000533017"/>
    </source>
</evidence>
<keyword evidence="5" id="KW-1185">Reference proteome</keyword>
<dbReference type="Gene3D" id="3.40.50.12780">
    <property type="entry name" value="N-terminal domain of ligase-like"/>
    <property type="match status" value="1"/>
</dbReference>
<dbReference type="NCBIfam" id="TIGR03089">
    <property type="entry name" value="TIGR03089 family protein"/>
    <property type="match status" value="1"/>
</dbReference>
<feature type="domain" description="AMP-dependent synthetase/ligase" evidence="1">
    <location>
        <begin position="16"/>
        <end position="90"/>
    </location>
</feature>
<dbReference type="OrthoDB" id="3396763at2"/>
<evidence type="ECO:0000313" key="3">
    <source>
        <dbReference type="EMBL" id="SFF68154.1"/>
    </source>
</evidence>
<evidence type="ECO:0000313" key="4">
    <source>
        <dbReference type="Proteomes" id="UP000199052"/>
    </source>
</evidence>
<dbReference type="EMBL" id="JACBZA010000001">
    <property type="protein sequence ID" value="NYH84543.1"/>
    <property type="molecule type" value="Genomic_DNA"/>
</dbReference>
<protein>
    <submittedName>
        <fullName evidence="3">TIGR03089 family protein</fullName>
    </submittedName>
    <submittedName>
        <fullName evidence="2">Uncharacterized protein (TIGR03089 family)</fullName>
    </submittedName>
</protein>
<evidence type="ECO:0000313" key="2">
    <source>
        <dbReference type="EMBL" id="NYH84543.1"/>
    </source>
</evidence>
<organism evidence="3 4">
    <name type="scientific">Actinopolymorpha cephalotaxi</name>
    <dbReference type="NCBI Taxonomy" id="504797"/>
    <lineage>
        <taxon>Bacteria</taxon>
        <taxon>Bacillati</taxon>
        <taxon>Actinomycetota</taxon>
        <taxon>Actinomycetes</taxon>
        <taxon>Propionibacteriales</taxon>
        <taxon>Actinopolymorphaceae</taxon>
        <taxon>Actinopolymorpha</taxon>
    </lineage>
</organism>
<dbReference type="Proteomes" id="UP000533017">
    <property type="component" value="Unassembled WGS sequence"/>
</dbReference>
<dbReference type="InterPro" id="IPR000873">
    <property type="entry name" value="AMP-dep_synth/lig_dom"/>
</dbReference>
<dbReference type="InterPro" id="IPR017523">
    <property type="entry name" value="Rv3268"/>
</dbReference>
<dbReference type="EMBL" id="FOOI01000001">
    <property type="protein sequence ID" value="SFF68154.1"/>
    <property type="molecule type" value="Genomic_DNA"/>
</dbReference>
<reference evidence="2 5" key="2">
    <citation type="submission" date="2020-07" db="EMBL/GenBank/DDBJ databases">
        <title>Sequencing the genomes of 1000 actinobacteria strains.</title>
        <authorList>
            <person name="Klenk H.-P."/>
        </authorList>
    </citation>
    <scope>NUCLEOTIDE SEQUENCE [LARGE SCALE GENOMIC DNA]</scope>
    <source>
        <strain evidence="2 5">DSM 45117</strain>
    </source>
</reference>
<name>A0A1I2KMF2_9ACTN</name>
<sequence length="257" mass="26530">MATPNTPARALAAALAADPATPFLTFYDDATGERVELSLATLDNWVAKTANLLQDGLGTDPGARVAIMLPPHWQTAVWMLAAWSAGLTVALGDEAGGDADLVVTGPDRLAEVTAGPAAGARDTVALALRPLGGPFTQALPAGVLDYGAEVPGYADQFTAYVPVDPHAPALVTPDATLTGEELLAAAVRRAEEIGLEPGGRLLTDANPADPYGCLDALLAPLAEQGSVILVRNPDLALVDRRCEVEKVTVTRLRAAGR</sequence>
<gene>
    <name evidence="2" type="ORF">FHR37_003394</name>
    <name evidence="3" type="ORF">SAMN05421678_101400</name>
</gene>
<dbReference type="Pfam" id="PF00501">
    <property type="entry name" value="AMP-binding"/>
    <property type="match status" value="1"/>
</dbReference>
<dbReference type="AlphaFoldDB" id="A0A1I2KMF2"/>
<accession>A0A1I2KMF2</accession>
<dbReference type="InterPro" id="IPR042099">
    <property type="entry name" value="ANL_N_sf"/>
</dbReference>
<dbReference type="SUPFAM" id="SSF56801">
    <property type="entry name" value="Acetyl-CoA synthetase-like"/>
    <property type="match status" value="1"/>
</dbReference>
<evidence type="ECO:0000259" key="1">
    <source>
        <dbReference type="Pfam" id="PF00501"/>
    </source>
</evidence>